<dbReference type="AlphaFoldDB" id="A0AAN9S2Z7"/>
<proteinExistence type="predicted"/>
<comment type="caution">
    <text evidence="1">The sequence shown here is derived from an EMBL/GenBank/DDBJ whole genome shotgun (WGS) entry which is preliminary data.</text>
</comment>
<dbReference type="EMBL" id="JAYMYS010000006">
    <property type="protein sequence ID" value="KAK7388041.1"/>
    <property type="molecule type" value="Genomic_DNA"/>
</dbReference>
<keyword evidence="2" id="KW-1185">Reference proteome</keyword>
<gene>
    <name evidence="1" type="ORF">VNO78_22843</name>
</gene>
<organism evidence="1 2">
    <name type="scientific">Psophocarpus tetragonolobus</name>
    <name type="common">Winged bean</name>
    <name type="synonym">Dolichos tetragonolobus</name>
    <dbReference type="NCBI Taxonomy" id="3891"/>
    <lineage>
        <taxon>Eukaryota</taxon>
        <taxon>Viridiplantae</taxon>
        <taxon>Streptophyta</taxon>
        <taxon>Embryophyta</taxon>
        <taxon>Tracheophyta</taxon>
        <taxon>Spermatophyta</taxon>
        <taxon>Magnoliopsida</taxon>
        <taxon>eudicotyledons</taxon>
        <taxon>Gunneridae</taxon>
        <taxon>Pentapetalae</taxon>
        <taxon>rosids</taxon>
        <taxon>fabids</taxon>
        <taxon>Fabales</taxon>
        <taxon>Fabaceae</taxon>
        <taxon>Papilionoideae</taxon>
        <taxon>50 kb inversion clade</taxon>
        <taxon>NPAAA clade</taxon>
        <taxon>indigoferoid/millettioid clade</taxon>
        <taxon>Phaseoleae</taxon>
        <taxon>Psophocarpus</taxon>
    </lineage>
</organism>
<accession>A0AAN9S2Z7</accession>
<name>A0AAN9S2Z7_PSOTE</name>
<reference evidence="1 2" key="1">
    <citation type="submission" date="2024-01" db="EMBL/GenBank/DDBJ databases">
        <title>The genomes of 5 underutilized Papilionoideae crops provide insights into root nodulation and disease resistanc.</title>
        <authorList>
            <person name="Jiang F."/>
        </authorList>
    </citation>
    <scope>NUCLEOTIDE SEQUENCE [LARGE SCALE GENOMIC DNA]</scope>
    <source>
        <strain evidence="1">DUOXIRENSHENG_FW03</strain>
        <tissue evidence="1">Leaves</tissue>
    </source>
</reference>
<protein>
    <submittedName>
        <fullName evidence="1">Uncharacterized protein</fullName>
    </submittedName>
</protein>
<evidence type="ECO:0000313" key="1">
    <source>
        <dbReference type="EMBL" id="KAK7388041.1"/>
    </source>
</evidence>
<evidence type="ECO:0000313" key="2">
    <source>
        <dbReference type="Proteomes" id="UP001386955"/>
    </source>
</evidence>
<dbReference type="Proteomes" id="UP001386955">
    <property type="component" value="Unassembled WGS sequence"/>
</dbReference>
<sequence length="75" mass="8381">MMMHTSHNGPSFLSFGKYFRSRVFFPHSAPGKVTPLSSCTKEHGSHFSRILGLLFLPNPFLPTEVNALSMLRSSL</sequence>